<reference evidence="1" key="1">
    <citation type="submission" date="2023-04" db="EMBL/GenBank/DDBJ databases">
        <title>A chromosome-level genome assembly of the parasitoid wasp Eretmocerus hayati.</title>
        <authorList>
            <person name="Zhong Y."/>
            <person name="Liu S."/>
            <person name="Liu Y."/>
        </authorList>
    </citation>
    <scope>NUCLEOTIDE SEQUENCE</scope>
    <source>
        <strain evidence="1">ZJU_SS_LIU_2023</strain>
    </source>
</reference>
<sequence>MDLDSTILTPELMGPIFKAENITLRQALYNNNTNRRFRLLATFVPDELIFLVEEEKKLTQCPFVAILFLDITDLYELFEEYGDGDHGGSSGLSRTFYMFTSSMIEQICFNGGDVFKFTDNGILSVWKQNSNESVHDLLRRVISCAFNITEVVQSIDCEFFDVSQAPVKSAISAGSVTFAAIGEGDSCHFVVTGEPVTVLKKATKLCKPADIILTKLASKHCILSDYVYIIYDNKHIKLTKELKKSSTAKVTDKKNIEVICRPEFIGKQSTINKHRYFQTYPVITSSKTKLKSKCIGIVQNKEVERHIIESRHMILDACRSQLGLVIRDFVIRPVRDQIENDKPLEYLTEMRNMTVVLIEIATTITSIPDLLTFAGECHKIMNEACGDTGIIEDVKLRKSTMTFRLVFGIRSYLKNLNHCQIGVDRAWKLLISLRKLEHLDAVSIGVSSGISCCIIIGHVARRHYAIVGPQIARAENVLLISRNKVTCDLNTVIYSGIKRSNFQAAGLINLKGIQKGYVYTYFDENESENPESMVLKKSYPILSRFKELELFDDILDQIGLHIRTNTGILVEGDGKVGKSRILDAFAVNAKARKMRLVKLVLHKSYAAKPYAVIYEVLIQILNAEECRTIEEIERIVSNKLCNIIHSNELCYMNRILRVRFKLSQQYIMDSDWNRHQKSINIFDKIIRLNGDQICILLDNSHYMDYMSWKFLSHSMTYKNIVLAMTILKAQSWQDLSRVESDIFNDERLLLAPLEGLDPGSLTALMCQFLSVQAISTELHDFLLDSKITHPGWFELFVSSMIVCGALDFKYLTPEEISSYELIFPDLISVTRISADFLPEEVAPPLPWKKRHKILICITNEKFSTVEPFKTLDLHSLVSELFSRLSGYEQDIVCCASVVGKVFSRSMIETMIRNHSPMKTSAAVENLMRARIVECAAIQRQKTKIGDLVVCSFKPRQTFSDIHHVVKCRCTVRYIPPEEQHLSRYAHCNFMEFKNSIFQKWVNENIPDIEKKKYHVKIVEVYKKDARKCTACGGGSFLRIPGREKTRKLIRSTNTGLSANNTRLMSENPFTRTPSVAVSEKESESDVKSASPMTGGRGYSTMRSSFETTDSEEVEEVTSQKRKSKLKLCKKSRVHPVTCQDVTKPYFLHNLGYVDFRNCRCLGIIECVFLKLQLHIEYAENNETIVEFMMEYAAALISYGQPGYALRFLAIADERNDFVDTRDTWKNPSLYGKIVKKSMILCLRGNAYMRLGNYSQAKINYIEAMLLYKYNFNCTDILTKYKTAYGQMKQNIQWRLLYPETGENTLKYERKMVMRQSIALCLRHLAEILMMDNHFQMAKLTSLQSIRFGFSSYDASCFYDQCRLYISAVDIYSQLGELKFLNHTEKYILFAIHQKRDWNNIEDIVALAHVYSSIFKVSLLQGELTRAVHFGRKALRIAKSFSLIKLEYDLLLSLVQVMMHLKLFSEAMDMLQQLRGGSSEDIDKSSLTWYYALCMDLILDAGILVETFENCAAYAQKILVGRSGAYVSRDSRSLRRLLAGLWMWQLRKGDLKTTVFVRSLDYFMDDLKPEDYSQIITLCKILECHLILLTRCINMKRGNQMEILIGDIEYLMDVINGIIKISPCIKPYYYILRAHYCLLHDRTFLMKSYLFRAKKYAEKEENLMALAWINHNKNTWEAVNYNNMARYWEENMNYRLTLAWQDVDIFELDDWSNLLYSLPIPDSHI</sequence>
<dbReference type="EMBL" id="CM056743">
    <property type="protein sequence ID" value="KAJ8669599.1"/>
    <property type="molecule type" value="Genomic_DNA"/>
</dbReference>
<protein>
    <submittedName>
        <fullName evidence="1">Uncharacterized protein</fullName>
    </submittedName>
</protein>
<gene>
    <name evidence="1" type="ORF">QAD02_000858</name>
</gene>
<keyword evidence="2" id="KW-1185">Reference proteome</keyword>
<accession>A0ACC2NEU2</accession>
<evidence type="ECO:0000313" key="2">
    <source>
        <dbReference type="Proteomes" id="UP001239111"/>
    </source>
</evidence>
<organism evidence="1 2">
    <name type="scientific">Eretmocerus hayati</name>
    <dbReference type="NCBI Taxonomy" id="131215"/>
    <lineage>
        <taxon>Eukaryota</taxon>
        <taxon>Metazoa</taxon>
        <taxon>Ecdysozoa</taxon>
        <taxon>Arthropoda</taxon>
        <taxon>Hexapoda</taxon>
        <taxon>Insecta</taxon>
        <taxon>Pterygota</taxon>
        <taxon>Neoptera</taxon>
        <taxon>Endopterygota</taxon>
        <taxon>Hymenoptera</taxon>
        <taxon>Apocrita</taxon>
        <taxon>Proctotrupomorpha</taxon>
        <taxon>Chalcidoidea</taxon>
        <taxon>Aphelinidae</taxon>
        <taxon>Aphelininae</taxon>
        <taxon>Eretmocerus</taxon>
    </lineage>
</organism>
<dbReference type="Proteomes" id="UP001239111">
    <property type="component" value="Chromosome 3"/>
</dbReference>
<proteinExistence type="predicted"/>
<name>A0ACC2NEU2_9HYME</name>
<comment type="caution">
    <text evidence="1">The sequence shown here is derived from an EMBL/GenBank/DDBJ whole genome shotgun (WGS) entry which is preliminary data.</text>
</comment>
<evidence type="ECO:0000313" key="1">
    <source>
        <dbReference type="EMBL" id="KAJ8669599.1"/>
    </source>
</evidence>